<sequence>MAEGLDILCLILLTLALLLLFFLLVHSLPVIISLKPLCKCEICKAYLTSSWSSHHKNLVDWYSYLLNKSPSGTIHVHVLGNVITGNPVNVEHILTANFHNYPKGELFSSILGDLLGRGIFVVDGHSWLFQRKLASRELGSVAIRSYAFDIVAAEVRHRLLPLFSSYAGNGDVMDLQDVLRRFSFDSICKFSFGMDPGCLNLSSPVSDFAAAFDLASTLSAQRAIIASPIVWKVKKFLNVGSEKKLREAVRLVDELAAELIRQKRNSGGRGGASDQTNNLLSRFMRNINDDKLLRDIVISFLLAGRDTIASALTSFFWLLSKHKDVRDRIRAESGRVMEPDQQLPTYQQIRDMHYLTAAVHESMRLYPPVQFDSKICAGDDTLPDGTFVRKGARVTYHPYAMGRMESIWGPDCREFRPERWMENGQFRPECPFKYPVFQAGPRVCLGKDMALVEIKSVAVAVIRAFDVEVIACEPSQTLRYAPGLTATVRGGLPVTIKCKQP</sequence>
<dbReference type="GO" id="GO:0016705">
    <property type="term" value="F:oxidoreductase activity, acting on paired donors, with incorporation or reduction of molecular oxygen"/>
    <property type="evidence" value="ECO:0007669"/>
    <property type="project" value="InterPro"/>
</dbReference>
<dbReference type="InterPro" id="IPR002401">
    <property type="entry name" value="Cyt_P450_E_grp-I"/>
</dbReference>
<evidence type="ECO:0000256" key="4">
    <source>
        <dbReference type="ARBA" id="ARBA00023002"/>
    </source>
</evidence>
<dbReference type="AlphaFoldDB" id="A0A9P0YPQ4"/>
<gene>
    <name evidence="7" type="ORF">CEURO_LOCUS3806</name>
</gene>
<dbReference type="InterPro" id="IPR001128">
    <property type="entry name" value="Cyt_P450"/>
</dbReference>
<evidence type="ECO:0008006" key="9">
    <source>
        <dbReference type="Google" id="ProtNLM"/>
    </source>
</evidence>
<comment type="similarity">
    <text evidence="2">Belongs to the cytochrome P450 family.</text>
</comment>
<evidence type="ECO:0000256" key="5">
    <source>
        <dbReference type="ARBA" id="ARBA00023004"/>
    </source>
</evidence>
<dbReference type="GO" id="GO:0004497">
    <property type="term" value="F:monooxygenase activity"/>
    <property type="evidence" value="ECO:0007669"/>
    <property type="project" value="InterPro"/>
</dbReference>
<evidence type="ECO:0000256" key="3">
    <source>
        <dbReference type="ARBA" id="ARBA00022723"/>
    </source>
</evidence>
<dbReference type="CDD" id="cd11064">
    <property type="entry name" value="CYP86A"/>
    <property type="match status" value="1"/>
</dbReference>
<evidence type="ECO:0000313" key="7">
    <source>
        <dbReference type="EMBL" id="CAH9070861.1"/>
    </source>
</evidence>
<dbReference type="GO" id="GO:0020037">
    <property type="term" value="F:heme binding"/>
    <property type="evidence" value="ECO:0007669"/>
    <property type="project" value="InterPro"/>
</dbReference>
<dbReference type="Proteomes" id="UP001152484">
    <property type="component" value="Unassembled WGS sequence"/>
</dbReference>
<dbReference type="PANTHER" id="PTHR24296">
    <property type="entry name" value="CYTOCHROME P450"/>
    <property type="match status" value="1"/>
</dbReference>
<proteinExistence type="inferred from homology"/>
<keyword evidence="3 6" id="KW-0479">Metal-binding</keyword>
<dbReference type="Pfam" id="PF00067">
    <property type="entry name" value="p450"/>
    <property type="match status" value="1"/>
</dbReference>
<dbReference type="EMBL" id="CAMAPE010000006">
    <property type="protein sequence ID" value="CAH9070861.1"/>
    <property type="molecule type" value="Genomic_DNA"/>
</dbReference>
<dbReference type="PRINTS" id="PR00385">
    <property type="entry name" value="P450"/>
</dbReference>
<keyword evidence="8" id="KW-1185">Reference proteome</keyword>
<organism evidence="7 8">
    <name type="scientific">Cuscuta europaea</name>
    <name type="common">European dodder</name>
    <dbReference type="NCBI Taxonomy" id="41803"/>
    <lineage>
        <taxon>Eukaryota</taxon>
        <taxon>Viridiplantae</taxon>
        <taxon>Streptophyta</taxon>
        <taxon>Embryophyta</taxon>
        <taxon>Tracheophyta</taxon>
        <taxon>Spermatophyta</taxon>
        <taxon>Magnoliopsida</taxon>
        <taxon>eudicotyledons</taxon>
        <taxon>Gunneridae</taxon>
        <taxon>Pentapetalae</taxon>
        <taxon>asterids</taxon>
        <taxon>lamiids</taxon>
        <taxon>Solanales</taxon>
        <taxon>Convolvulaceae</taxon>
        <taxon>Cuscuteae</taxon>
        <taxon>Cuscuta</taxon>
        <taxon>Cuscuta subgen. Cuscuta</taxon>
    </lineage>
</organism>
<accession>A0A9P0YPQ4</accession>
<comment type="caution">
    <text evidence="7">The sequence shown here is derived from an EMBL/GenBank/DDBJ whole genome shotgun (WGS) entry which is preliminary data.</text>
</comment>
<keyword evidence="6" id="KW-0349">Heme</keyword>
<feature type="binding site" description="axial binding residue" evidence="6">
    <location>
        <position position="444"/>
    </location>
    <ligand>
        <name>heme</name>
        <dbReference type="ChEBI" id="CHEBI:30413"/>
    </ligand>
    <ligandPart>
        <name>Fe</name>
        <dbReference type="ChEBI" id="CHEBI:18248"/>
    </ligandPart>
</feature>
<dbReference type="SUPFAM" id="SSF48264">
    <property type="entry name" value="Cytochrome P450"/>
    <property type="match status" value="1"/>
</dbReference>
<name>A0A9P0YPQ4_CUSEU</name>
<keyword evidence="5 6" id="KW-0408">Iron</keyword>
<dbReference type="GO" id="GO:0005506">
    <property type="term" value="F:iron ion binding"/>
    <property type="evidence" value="ECO:0007669"/>
    <property type="project" value="InterPro"/>
</dbReference>
<evidence type="ECO:0000256" key="2">
    <source>
        <dbReference type="ARBA" id="ARBA00010617"/>
    </source>
</evidence>
<protein>
    <recommendedName>
        <fullName evidence="9">Cytochrome P450</fullName>
    </recommendedName>
</protein>
<dbReference type="Gene3D" id="1.10.630.10">
    <property type="entry name" value="Cytochrome P450"/>
    <property type="match status" value="1"/>
</dbReference>
<evidence type="ECO:0000313" key="8">
    <source>
        <dbReference type="Proteomes" id="UP001152484"/>
    </source>
</evidence>
<comment type="cofactor">
    <cofactor evidence="1 6">
        <name>heme</name>
        <dbReference type="ChEBI" id="CHEBI:30413"/>
    </cofactor>
</comment>
<evidence type="ECO:0000256" key="1">
    <source>
        <dbReference type="ARBA" id="ARBA00001971"/>
    </source>
</evidence>
<dbReference type="PRINTS" id="PR00463">
    <property type="entry name" value="EP450I"/>
</dbReference>
<keyword evidence="4" id="KW-0560">Oxidoreductase</keyword>
<evidence type="ECO:0000256" key="6">
    <source>
        <dbReference type="PIRSR" id="PIRSR602401-1"/>
    </source>
</evidence>
<dbReference type="InterPro" id="IPR036396">
    <property type="entry name" value="Cyt_P450_sf"/>
</dbReference>
<reference evidence="7" key="1">
    <citation type="submission" date="2022-07" db="EMBL/GenBank/DDBJ databases">
        <authorList>
            <person name="Macas J."/>
            <person name="Novak P."/>
            <person name="Neumann P."/>
        </authorList>
    </citation>
    <scope>NUCLEOTIDE SEQUENCE</scope>
</reference>
<dbReference type="OrthoDB" id="1470350at2759"/>